<evidence type="ECO:0000313" key="4">
    <source>
        <dbReference type="Proteomes" id="UP000830639"/>
    </source>
</evidence>
<dbReference type="EC" id="2.1.1.-" evidence="3"/>
<dbReference type="RefSeq" id="WP_248268669.1">
    <property type="nucleotide sequence ID" value="NZ_CP096034.1"/>
</dbReference>
<sequence length="376" mass="43733">MKNIIINAINNSEKGFITYEQFISLVLYDHEKGYYQMANEKIGRKGDFYTTSSVGSVYGEVIAASFCRFVKNNLIEPFFVEVGGGNGRFASSFLSYCEKKEPEIYHNLNYYIIDASQYHRKLQKELLANHLNCKYFSDLLEIEQINNGMVFSNELFDALPVRVVEFNQNEWQEVVIIIDELNNLKENLVKIQDGDISDFLRRYNFVGKNGQRVEIPVGMEKVYDLLQSKISKGIILTVDYGFTREEWDAPHRIKGSLRGYYKHEMKSNILENLGYMDITTHIHWDELKKFGLLNNIENLYFSNQRDAILDFGILNWLIPHAQSNPFSREYKQNRAVQSLIMPGGISDSFQWLFQTKGMSTKDLAKLNELISLNEYK</sequence>
<dbReference type="EMBL" id="CP096034">
    <property type="protein sequence ID" value="UPM55679.1"/>
    <property type="molecule type" value="Genomic_DNA"/>
</dbReference>
<dbReference type="GO" id="GO:0032259">
    <property type="term" value="P:methylation"/>
    <property type="evidence" value="ECO:0007669"/>
    <property type="project" value="UniProtKB-KW"/>
</dbReference>
<gene>
    <name evidence="3" type="ORF">MY490_07560</name>
</gene>
<name>A0ABY4JPD2_9BACI</name>
<dbReference type="Proteomes" id="UP000830639">
    <property type="component" value="Chromosome"/>
</dbReference>
<dbReference type="InterPro" id="IPR003788">
    <property type="entry name" value="NDUFAF7"/>
</dbReference>
<proteinExistence type="predicted"/>
<dbReference type="Pfam" id="PF02636">
    <property type="entry name" value="Methyltransf_28"/>
    <property type="match status" value="1"/>
</dbReference>
<keyword evidence="4" id="KW-1185">Reference proteome</keyword>
<reference evidence="3 4" key="1">
    <citation type="submission" date="2022-04" db="EMBL/GenBank/DDBJ databases">
        <title>Mechanism of arsenic methylation and mitigation arsenic toxicity by Bacillus sp. LH14 from an Arsenic-Contaminated Paddy Soil.</title>
        <authorList>
            <person name="Wang D."/>
        </authorList>
    </citation>
    <scope>NUCLEOTIDE SEQUENCE [LARGE SCALE GENOMIC DNA]</scope>
    <source>
        <strain evidence="3 4">LH14</strain>
    </source>
</reference>
<protein>
    <submittedName>
        <fullName evidence="3">SAM-dependent methyltransferase</fullName>
        <ecNumber evidence="3">2.1.1.-</ecNumber>
    </submittedName>
</protein>
<organism evidence="3 4">
    <name type="scientific">Gottfriedia acidiceleris</name>
    <dbReference type="NCBI Taxonomy" id="371036"/>
    <lineage>
        <taxon>Bacteria</taxon>
        <taxon>Bacillati</taxon>
        <taxon>Bacillota</taxon>
        <taxon>Bacilli</taxon>
        <taxon>Bacillales</taxon>
        <taxon>Bacillaceae</taxon>
        <taxon>Gottfriedia</taxon>
    </lineage>
</organism>
<evidence type="ECO:0000313" key="3">
    <source>
        <dbReference type="EMBL" id="UPM55679.1"/>
    </source>
</evidence>
<accession>A0ABY4JPD2</accession>
<evidence type="ECO:0000256" key="2">
    <source>
        <dbReference type="ARBA" id="ARBA00022679"/>
    </source>
</evidence>
<dbReference type="InterPro" id="IPR038375">
    <property type="entry name" value="NDUFAF7_sf"/>
</dbReference>
<keyword evidence="1 3" id="KW-0489">Methyltransferase</keyword>
<dbReference type="Gene3D" id="3.40.50.12710">
    <property type="match status" value="1"/>
</dbReference>
<dbReference type="GO" id="GO:0008168">
    <property type="term" value="F:methyltransferase activity"/>
    <property type="evidence" value="ECO:0007669"/>
    <property type="project" value="UniProtKB-KW"/>
</dbReference>
<keyword evidence="2 3" id="KW-0808">Transferase</keyword>
<dbReference type="PANTHER" id="PTHR12049">
    <property type="entry name" value="PROTEIN ARGININE METHYLTRANSFERASE NDUFAF7, MITOCHONDRIAL"/>
    <property type="match status" value="1"/>
</dbReference>
<dbReference type="InterPro" id="IPR029063">
    <property type="entry name" value="SAM-dependent_MTases_sf"/>
</dbReference>
<dbReference type="PANTHER" id="PTHR12049:SF7">
    <property type="entry name" value="PROTEIN ARGININE METHYLTRANSFERASE NDUFAF7, MITOCHONDRIAL"/>
    <property type="match status" value="1"/>
</dbReference>
<evidence type="ECO:0000256" key="1">
    <source>
        <dbReference type="ARBA" id="ARBA00022603"/>
    </source>
</evidence>
<dbReference type="SUPFAM" id="SSF53335">
    <property type="entry name" value="S-adenosyl-L-methionine-dependent methyltransferases"/>
    <property type="match status" value="1"/>
</dbReference>